<name>A0A1I9G4I7_BRUMA</name>
<sequence>MAYLISIAWYHRHYRKRNTAEKWKRQRDLRTLVHFRKLKEI</sequence>
<dbReference type="AlphaFoldDB" id="A0A1I9G4I7"/>
<protein>
    <submittedName>
        <fullName evidence="1">Bm1480, isoform b</fullName>
    </submittedName>
</protein>
<reference evidence="1" key="1">
    <citation type="journal article" date="2007" name="Science">
        <title>Draft genome of the filarial nematode parasite Brugia malayi.</title>
        <authorList>
            <person name="Ghedin E."/>
            <person name="Wang S."/>
            <person name="Spiro D."/>
            <person name="Caler E."/>
            <person name="Zhao Q."/>
            <person name="Crabtree J."/>
            <person name="Allen J.E."/>
            <person name="Delcher A.L."/>
            <person name="Guiliano D.B."/>
            <person name="Miranda-Saavedra D."/>
            <person name="Angiuoli S.V."/>
            <person name="Creasy T."/>
            <person name="Amedeo P."/>
            <person name="Haas B."/>
            <person name="El-Sayed N.M."/>
            <person name="Wortman J.R."/>
            <person name="Feldblyum T."/>
            <person name="Tallon L."/>
            <person name="Schatz M."/>
            <person name="Shumway M."/>
            <person name="Koo H."/>
            <person name="Salzberg S.L."/>
            <person name="Schobel S."/>
            <person name="Pertea M."/>
            <person name="Pop M."/>
            <person name="White O."/>
            <person name="Barton G.J."/>
            <person name="Carlow C.K."/>
            <person name="Crawford M.J."/>
            <person name="Daub J."/>
            <person name="Dimmic M.W."/>
            <person name="Estes C.F."/>
            <person name="Foster J.M."/>
            <person name="Ganatra M."/>
            <person name="Gregory W.F."/>
            <person name="Johnson N.M."/>
            <person name="Jin J."/>
            <person name="Komuniecki R."/>
            <person name="Korf I."/>
            <person name="Kumar S."/>
            <person name="Laney S."/>
            <person name="Li B.W."/>
            <person name="Li W."/>
            <person name="Lindblom T.H."/>
            <person name="Lustigman S."/>
            <person name="Ma D."/>
            <person name="Maina C.V."/>
            <person name="Martin D.M."/>
            <person name="McCarter J.P."/>
            <person name="McReynolds L."/>
            <person name="Mitreva M."/>
            <person name="Nutman T.B."/>
            <person name="Parkinson J."/>
            <person name="Peregrin-Alvarez J.M."/>
            <person name="Poole C."/>
            <person name="Ren Q."/>
            <person name="Saunders L."/>
            <person name="Sluder A.E."/>
            <person name="Smith K."/>
            <person name="Stanke M."/>
            <person name="Unnasch T.R."/>
            <person name="Ware J."/>
            <person name="Wei A.D."/>
            <person name="Weil G."/>
            <person name="Williams D.J."/>
            <person name="Zhang Y."/>
            <person name="Williams S.A."/>
            <person name="Fraser-Liggett C."/>
            <person name="Slatko B."/>
            <person name="Blaxter M.L."/>
            <person name="Scott A.L."/>
        </authorList>
    </citation>
    <scope>NUCLEOTIDE SEQUENCE</scope>
    <source>
        <strain evidence="1">FR3</strain>
    </source>
</reference>
<reference evidence="1" key="2">
    <citation type="submission" date="2012-12" db="EMBL/GenBank/DDBJ databases">
        <authorList>
            <consortium name="WormBase Consortium"/>
            <person name="Ghedin E."/>
            <person name="Paulini M."/>
        </authorList>
    </citation>
    <scope>NUCLEOTIDE SEQUENCE</scope>
    <source>
        <strain evidence="1">FR3</strain>
    </source>
</reference>
<proteinExistence type="predicted"/>
<evidence type="ECO:0000313" key="1">
    <source>
        <dbReference type="EMBL" id="CDP99951.1"/>
    </source>
</evidence>
<gene>
    <name evidence="1" type="primary">Bm1480</name>
    <name evidence="1" type="ORF">BM_Bm1480</name>
</gene>
<organism evidence="1">
    <name type="scientific">Brugia malayi</name>
    <name type="common">Filarial nematode worm</name>
    <dbReference type="NCBI Taxonomy" id="6279"/>
    <lineage>
        <taxon>Eukaryota</taxon>
        <taxon>Metazoa</taxon>
        <taxon>Ecdysozoa</taxon>
        <taxon>Nematoda</taxon>
        <taxon>Chromadorea</taxon>
        <taxon>Rhabditida</taxon>
        <taxon>Spirurina</taxon>
        <taxon>Spiruromorpha</taxon>
        <taxon>Filarioidea</taxon>
        <taxon>Onchocercidae</taxon>
        <taxon>Brugia</taxon>
    </lineage>
</organism>
<accession>A0A1I9G4I7</accession>
<dbReference type="EMBL" id="LN857010">
    <property type="protein sequence ID" value="CDP99951.1"/>
    <property type="molecule type" value="Genomic_DNA"/>
</dbReference>